<sequence length="374" mass="42089">MQEIKNISINETGTFFCCCMSTDISIYSVQPAAKIYTITNTQLGGVPVMARLLDSSNLMVAIIAIPGNLKKLILYDLSRHVNVDIIQPITGKDDTDIFAKKSIPDHINPLLADIRHEPNILRNVFITKTYFIISFTRKIIVFNYTEYAADTHLPMMERFDKHSKFVIITPYNTYGLCSFHENTLKVAFPSIRVGSIEIRRLISNPKQSASPKIISAFSEAVNILVFSNKGDMICVTSILGNIIRIFNAVNESTTHTHEFRRGIDHATMHSLRFFKHDTYIICSSDKGTVHIFSVTEASLNKKSIINSIGFLSPYLNSLYGMTKFPLYTEQISAVSFTNCGNLLAVSSDGFIHLYSFNACKANYLDCTQFTRLKL</sequence>
<comment type="caution">
    <text evidence="5">The sequence shown here is derived from an EMBL/GenBank/DDBJ whole genome shotgun (WGS) entry which is preliminary data.</text>
</comment>
<protein>
    <recommendedName>
        <fullName evidence="7">WD repeat domain phosphoinositide-interacting protein 2</fullName>
    </recommendedName>
</protein>
<dbReference type="InterPro" id="IPR015943">
    <property type="entry name" value="WD40/YVTN_repeat-like_dom_sf"/>
</dbReference>
<evidence type="ECO:0000256" key="4">
    <source>
        <dbReference type="ARBA" id="ARBA00025740"/>
    </source>
</evidence>
<reference evidence="5 6" key="1">
    <citation type="submission" date="2016-04" db="EMBL/GenBank/DDBJ databases">
        <title>The genome of Intoshia linei affirms orthonectids as highly simplified spiralians.</title>
        <authorList>
            <person name="Mikhailov K.V."/>
            <person name="Slusarev G.S."/>
            <person name="Nikitin M.A."/>
            <person name="Logacheva M.D."/>
            <person name="Penin A."/>
            <person name="Aleoshin V."/>
            <person name="Panchin Y.V."/>
        </authorList>
    </citation>
    <scope>NUCLEOTIDE SEQUENCE [LARGE SCALE GENOMIC DNA]</scope>
    <source>
        <strain evidence="5">Intl2013</strain>
        <tissue evidence="5">Whole animal</tissue>
    </source>
</reference>
<dbReference type="InterPro" id="IPR048720">
    <property type="entry name" value="PROPPIN"/>
</dbReference>
<dbReference type="PANTHER" id="PTHR11227">
    <property type="entry name" value="WD-REPEAT PROTEIN INTERACTING WITH PHOSPHOINOSIDES WIPI -RELATED"/>
    <property type="match status" value="1"/>
</dbReference>
<proteinExistence type="inferred from homology"/>
<accession>A0A177AXX7</accession>
<organism evidence="5 6">
    <name type="scientific">Intoshia linei</name>
    <dbReference type="NCBI Taxonomy" id="1819745"/>
    <lineage>
        <taxon>Eukaryota</taxon>
        <taxon>Metazoa</taxon>
        <taxon>Spiralia</taxon>
        <taxon>Lophotrochozoa</taxon>
        <taxon>Mesozoa</taxon>
        <taxon>Orthonectida</taxon>
        <taxon>Rhopaluridae</taxon>
        <taxon>Intoshia</taxon>
    </lineage>
</organism>
<dbReference type="OrthoDB" id="1667587at2759"/>
<keyword evidence="1" id="KW-0853">WD repeat</keyword>
<evidence type="ECO:0000256" key="2">
    <source>
        <dbReference type="ARBA" id="ARBA00022737"/>
    </source>
</evidence>
<dbReference type="InterPro" id="IPR036322">
    <property type="entry name" value="WD40_repeat_dom_sf"/>
</dbReference>
<evidence type="ECO:0000313" key="5">
    <source>
        <dbReference type="EMBL" id="OAF66233.1"/>
    </source>
</evidence>
<dbReference type="SMART" id="SM00320">
    <property type="entry name" value="WD40"/>
    <property type="match status" value="3"/>
</dbReference>
<dbReference type="GO" id="GO:0005737">
    <property type="term" value="C:cytoplasm"/>
    <property type="evidence" value="ECO:0007669"/>
    <property type="project" value="UniProtKB-ARBA"/>
</dbReference>
<dbReference type="Gene3D" id="2.130.10.10">
    <property type="entry name" value="YVTN repeat-like/Quinoprotein amine dehydrogenase"/>
    <property type="match status" value="1"/>
</dbReference>
<comment type="similarity">
    <text evidence="4">Belongs to the WD repeat PROPPIN family.</text>
</comment>
<evidence type="ECO:0000256" key="1">
    <source>
        <dbReference type="ARBA" id="ARBA00022574"/>
    </source>
</evidence>
<keyword evidence="6" id="KW-1185">Reference proteome</keyword>
<dbReference type="InterPro" id="IPR001680">
    <property type="entry name" value="WD40_rpt"/>
</dbReference>
<name>A0A177AXX7_9BILA</name>
<dbReference type="Pfam" id="PF21032">
    <property type="entry name" value="PROPPIN"/>
    <property type="match status" value="1"/>
</dbReference>
<keyword evidence="3" id="KW-0072">Autophagy</keyword>
<dbReference type="Pfam" id="PF00400">
    <property type="entry name" value="WD40"/>
    <property type="match status" value="1"/>
</dbReference>
<dbReference type="EMBL" id="LWCA01000995">
    <property type="protein sequence ID" value="OAF66233.1"/>
    <property type="molecule type" value="Genomic_DNA"/>
</dbReference>
<dbReference type="AlphaFoldDB" id="A0A177AXX7"/>
<keyword evidence="2" id="KW-0677">Repeat</keyword>
<dbReference type="Proteomes" id="UP000078046">
    <property type="component" value="Unassembled WGS sequence"/>
</dbReference>
<evidence type="ECO:0000256" key="3">
    <source>
        <dbReference type="ARBA" id="ARBA00023006"/>
    </source>
</evidence>
<dbReference type="GO" id="GO:0006914">
    <property type="term" value="P:autophagy"/>
    <property type="evidence" value="ECO:0007669"/>
    <property type="project" value="UniProtKB-KW"/>
</dbReference>
<evidence type="ECO:0000313" key="6">
    <source>
        <dbReference type="Proteomes" id="UP000078046"/>
    </source>
</evidence>
<gene>
    <name evidence="5" type="ORF">A3Q56_06046</name>
</gene>
<evidence type="ECO:0008006" key="7">
    <source>
        <dbReference type="Google" id="ProtNLM"/>
    </source>
</evidence>
<dbReference type="SUPFAM" id="SSF50978">
    <property type="entry name" value="WD40 repeat-like"/>
    <property type="match status" value="1"/>
</dbReference>